<reference evidence="2" key="1">
    <citation type="submission" date="2021-02" db="EMBL/GenBank/DDBJ databases">
        <title>First Annotated Genome of the Yellow-green Alga Tribonema minus.</title>
        <authorList>
            <person name="Mahan K.M."/>
        </authorList>
    </citation>
    <scope>NUCLEOTIDE SEQUENCE</scope>
    <source>
        <strain evidence="2">UTEX B ZZ1240</strain>
    </source>
</reference>
<gene>
    <name evidence="2" type="ORF">JKP88DRAFT_177876</name>
</gene>
<keyword evidence="1" id="KW-0472">Membrane</keyword>
<evidence type="ECO:0000313" key="3">
    <source>
        <dbReference type="Proteomes" id="UP000664859"/>
    </source>
</evidence>
<organism evidence="2 3">
    <name type="scientific">Tribonema minus</name>
    <dbReference type="NCBI Taxonomy" id="303371"/>
    <lineage>
        <taxon>Eukaryota</taxon>
        <taxon>Sar</taxon>
        <taxon>Stramenopiles</taxon>
        <taxon>Ochrophyta</taxon>
        <taxon>PX clade</taxon>
        <taxon>Xanthophyceae</taxon>
        <taxon>Tribonematales</taxon>
        <taxon>Tribonemataceae</taxon>
        <taxon>Tribonema</taxon>
    </lineage>
</organism>
<name>A0A835Z8D7_9STRA</name>
<accession>A0A835Z8D7</accession>
<feature type="transmembrane region" description="Helical" evidence="1">
    <location>
        <begin position="51"/>
        <end position="74"/>
    </location>
</feature>
<dbReference type="AlphaFoldDB" id="A0A835Z8D7"/>
<feature type="transmembrane region" description="Helical" evidence="1">
    <location>
        <begin position="317"/>
        <end position="334"/>
    </location>
</feature>
<feature type="transmembrane region" description="Helical" evidence="1">
    <location>
        <begin position="256"/>
        <end position="275"/>
    </location>
</feature>
<feature type="transmembrane region" description="Helical" evidence="1">
    <location>
        <begin position="281"/>
        <end position="305"/>
    </location>
</feature>
<evidence type="ECO:0000313" key="2">
    <source>
        <dbReference type="EMBL" id="KAG5188353.1"/>
    </source>
</evidence>
<keyword evidence="3" id="KW-1185">Reference proteome</keyword>
<dbReference type="Proteomes" id="UP000664859">
    <property type="component" value="Unassembled WGS sequence"/>
</dbReference>
<dbReference type="OrthoDB" id="10353073at2759"/>
<comment type="caution">
    <text evidence="2">The sequence shown here is derived from an EMBL/GenBank/DDBJ whole genome shotgun (WGS) entry which is preliminary data.</text>
</comment>
<protein>
    <submittedName>
        <fullName evidence="2">Uncharacterized protein</fullName>
    </submittedName>
</protein>
<evidence type="ECO:0000256" key="1">
    <source>
        <dbReference type="SAM" id="Phobius"/>
    </source>
</evidence>
<keyword evidence="1" id="KW-0812">Transmembrane</keyword>
<keyword evidence="1" id="KW-1133">Transmembrane helix</keyword>
<proteinExistence type="predicted"/>
<sequence length="399" mass="44023">MSTTDPLSIDPVITKQQGKNAARNELILERVEALAPKVALVTTPLWRVTKLLFGLSILFYGLNFKTLALHIIIFRISGYKDVMQHMGELQSHYTKVRAATEAAAKNTKSLNESLAQKAKRREAREKMLVDRQQMLKDGRITAEEAQAFIAKHREELEIMAAQQEQLQATGSSLVALRSAIRWKAVGKTLRKLYEATIASITASTFEAAGRFTMAMYCGDALRDDMRTLLGPSIDPLAYQVAEVKGNVESIMMGPSAARAAFFGLAATAVLLVMFYEEPNWALKVSLCYLGSGVVVGYLKSVVCPFAERAGVRLRPRYWVLAHLLIMGVGWRFHLANCPLLRALCLPFIHALEAGNTLLNSFSMSAAHYLHREQELVAHAVADGAHAIQAAAAARLHHPQ</sequence>
<dbReference type="EMBL" id="JAFCMP010000070">
    <property type="protein sequence ID" value="KAG5188353.1"/>
    <property type="molecule type" value="Genomic_DNA"/>
</dbReference>